<dbReference type="AlphaFoldDB" id="A0A081CAL9"/>
<dbReference type="eggNOG" id="COG1517">
    <property type="taxonomic scope" value="Bacteria"/>
</dbReference>
<sequence length="434" mass="49710">MSKKYLAFLGANAYKLSTYIFREQPLRTPYVQAALTRILCQDWTANDRILVFTTPKAREKNWGALSEEFQRLCLPCPHTQIDIPEGGNEESLWEIFDTVLQTMEPGDDIIFDVTYGFRSLPMLALIILNYAKFVKNCALAGMYYGAYEARQAPQGKPDATDAEYETPVIDLTPLVNVLDWTVGIDRFLNTGDASVVTTLTEKQVYRILKKTRDHNKQEAENLKAMARALSNFAKNCATCRGKELSPSALQVKHYIETSLRASDELIKPLTPLLEKIQAHFTMFNPDDEIRNIFHVVSWCREHHLIQQSITILEEGLITDFCHKLGLNPDDYRKRQAVSAAISFIAQSKRPEARTKPGKNCAAYVAPLFSLLPSEKFISNFDRLRNMRNDINHAGYIENYQRADKFQKAFDEIFEEIQQELLVNETWDSVVMRSE</sequence>
<dbReference type="InterPro" id="IPR013383">
    <property type="entry name" value="CRISPR-assoc_prot_DxTHG_CS"/>
</dbReference>
<accession>A0A081CAL9</accession>
<dbReference type="CDD" id="cd09732">
    <property type="entry name" value="Csx1_III-U"/>
    <property type="match status" value="1"/>
</dbReference>
<dbReference type="STRING" id="1499967.U27_01525"/>
<evidence type="ECO:0000313" key="2">
    <source>
        <dbReference type="Proteomes" id="UP000030661"/>
    </source>
</evidence>
<proteinExistence type="predicted"/>
<organism evidence="1">
    <name type="scientific">Vecturithrix granuli</name>
    <dbReference type="NCBI Taxonomy" id="1499967"/>
    <lineage>
        <taxon>Bacteria</taxon>
        <taxon>Candidatus Moduliflexota</taxon>
        <taxon>Candidatus Vecturitrichia</taxon>
        <taxon>Candidatus Vecturitrichales</taxon>
        <taxon>Candidatus Vecturitrichaceae</taxon>
        <taxon>Candidatus Vecturithrix</taxon>
    </lineage>
</organism>
<dbReference type="Proteomes" id="UP000030661">
    <property type="component" value="Unassembled WGS sequence"/>
</dbReference>
<dbReference type="NCBIfam" id="TIGR02549">
    <property type="entry name" value="CRISPR_DxTHG"/>
    <property type="match status" value="1"/>
</dbReference>
<dbReference type="NCBIfam" id="TIGR02221">
    <property type="entry name" value="cas_TM1812"/>
    <property type="match status" value="1"/>
</dbReference>
<dbReference type="EMBL" id="DF820481">
    <property type="protein sequence ID" value="GAK61624.1"/>
    <property type="molecule type" value="Genomic_DNA"/>
</dbReference>
<dbReference type="HOGENOM" id="CLU_025124_0_0_0"/>
<keyword evidence="2" id="KW-1185">Reference proteome</keyword>
<evidence type="ECO:0000313" key="1">
    <source>
        <dbReference type="EMBL" id="GAK61624.1"/>
    </source>
</evidence>
<protein>
    <submittedName>
        <fullName evidence="1">CRISPR-associated protein, TM1812 family</fullName>
    </submittedName>
</protein>
<gene>
    <name evidence="1" type="ORF">U27_01525</name>
</gene>
<reference evidence="1" key="1">
    <citation type="journal article" date="2015" name="PeerJ">
        <title>First genomic representation of candidate bacterial phylum KSB3 points to enhanced environmental sensing as a trigger of wastewater bulking.</title>
        <authorList>
            <person name="Sekiguchi Y."/>
            <person name="Ohashi A."/>
            <person name="Parks D.H."/>
            <person name="Yamauchi T."/>
            <person name="Tyson G.W."/>
            <person name="Hugenholtz P."/>
        </authorList>
    </citation>
    <scope>NUCLEOTIDE SEQUENCE [LARGE SCALE GENOMIC DNA]</scope>
</reference>
<dbReference type="InterPro" id="IPR011742">
    <property type="entry name" value="CRISPR-assoc_prot_TM1812"/>
</dbReference>
<name>A0A081CAL9_VECG1</name>